<accession>B0TG70</accession>
<dbReference type="InterPro" id="IPR003813">
    <property type="entry name" value="MvhD/FlpD"/>
</dbReference>
<dbReference type="HOGENOM" id="CLU_1358868_0_0_9"/>
<dbReference type="KEGG" id="hmo:HM1_2009"/>
<evidence type="ECO:0000256" key="1">
    <source>
        <dbReference type="ARBA" id="ARBA00022723"/>
    </source>
</evidence>
<dbReference type="EMBL" id="CP000930">
    <property type="protein sequence ID" value="ABZ84566.1"/>
    <property type="molecule type" value="Genomic_DNA"/>
</dbReference>
<feature type="domain" description="F420-non-reducing hydrogenase iron-sulfur subunit D" evidence="5">
    <location>
        <begin position="70"/>
        <end position="192"/>
    </location>
</feature>
<dbReference type="Pfam" id="PF02662">
    <property type="entry name" value="FlpD"/>
    <property type="match status" value="1"/>
</dbReference>
<evidence type="ECO:0000313" key="6">
    <source>
        <dbReference type="EMBL" id="ABZ84566.1"/>
    </source>
</evidence>
<keyword evidence="3" id="KW-0408">Iron</keyword>
<gene>
    <name evidence="6" type="primary">mvhD</name>
    <name evidence="6" type="ORF">HM1_2009</name>
</gene>
<keyword evidence="7" id="KW-1185">Reference proteome</keyword>
<evidence type="ECO:0000256" key="3">
    <source>
        <dbReference type="ARBA" id="ARBA00023004"/>
    </source>
</evidence>
<evidence type="ECO:0000256" key="2">
    <source>
        <dbReference type="ARBA" id="ARBA00023002"/>
    </source>
</evidence>
<dbReference type="Proteomes" id="UP000008550">
    <property type="component" value="Chromosome"/>
</dbReference>
<proteinExistence type="predicted"/>
<evidence type="ECO:0000256" key="4">
    <source>
        <dbReference type="ARBA" id="ARBA00023014"/>
    </source>
</evidence>
<keyword evidence="4" id="KW-0411">Iron-sulfur</keyword>
<name>B0TG70_HELMI</name>
<evidence type="ECO:0000259" key="5">
    <source>
        <dbReference type="Pfam" id="PF02662"/>
    </source>
</evidence>
<reference evidence="6 7" key="1">
    <citation type="journal article" date="2008" name="J. Bacteriol.">
        <title>The genome of Heliobacterium modesticaldum, a phototrophic representative of the Firmicutes containing the simplest photosynthetic apparatus.</title>
        <authorList>
            <person name="Sattley W.M."/>
            <person name="Madigan M.T."/>
            <person name="Swingley W.D."/>
            <person name="Cheung P.C."/>
            <person name="Clocksin K.M."/>
            <person name="Conrad A.L."/>
            <person name="Dejesa L.C."/>
            <person name="Honchak B.M."/>
            <person name="Jung D.O."/>
            <person name="Karbach L.E."/>
            <person name="Kurdoglu A."/>
            <person name="Lahiri S."/>
            <person name="Mastrian S.D."/>
            <person name="Page L.E."/>
            <person name="Taylor H.L."/>
            <person name="Wang Z.T."/>
            <person name="Raymond J."/>
            <person name="Chen M."/>
            <person name="Blankenship R.E."/>
            <person name="Touchman J.W."/>
        </authorList>
    </citation>
    <scope>NUCLEOTIDE SEQUENCE [LARGE SCALE GENOMIC DNA]</scope>
    <source>
        <strain evidence="7">ATCC 51547 / Ice1</strain>
    </source>
</reference>
<dbReference type="GO" id="GO:0016491">
    <property type="term" value="F:oxidoreductase activity"/>
    <property type="evidence" value="ECO:0007669"/>
    <property type="project" value="UniProtKB-KW"/>
</dbReference>
<keyword evidence="2" id="KW-0560">Oxidoreductase</keyword>
<protein>
    <submittedName>
        <fullName evidence="6">Methyl-viologen-reducing hydrogenase domain protein, subunit d, putative</fullName>
    </submittedName>
</protein>
<dbReference type="AlphaFoldDB" id="B0TG70"/>
<keyword evidence="1" id="KW-0479">Metal-binding</keyword>
<dbReference type="GO" id="GO:0046872">
    <property type="term" value="F:metal ion binding"/>
    <property type="evidence" value="ECO:0007669"/>
    <property type="project" value="UniProtKB-KW"/>
</dbReference>
<dbReference type="STRING" id="498761.HM1_2009"/>
<dbReference type="GO" id="GO:0051536">
    <property type="term" value="F:iron-sulfur cluster binding"/>
    <property type="evidence" value="ECO:0007669"/>
    <property type="project" value="UniProtKB-KW"/>
</dbReference>
<organism evidence="6 7">
    <name type="scientific">Heliobacterium modesticaldum (strain ATCC 51547 / Ice1)</name>
    <dbReference type="NCBI Taxonomy" id="498761"/>
    <lineage>
        <taxon>Bacteria</taxon>
        <taxon>Bacillati</taxon>
        <taxon>Bacillota</taxon>
        <taxon>Clostridia</taxon>
        <taxon>Eubacteriales</taxon>
        <taxon>Heliobacteriaceae</taxon>
        <taxon>Heliomicrobium</taxon>
    </lineage>
</organism>
<sequence length="201" mass="21124">MSAVDEKKVNAAGQGAAAQKAAAGAACGCASGAPAAGFAGTASASCAGSSRLIGPSGATSAPDPDWEPNIVGFACNWCTYAGADLAGLSRMQYPPNVKLIRVPCSGRANPQFVLRAFQKGADGVLVAGCHPGDCHYATGNYFTRRRFLLFQRLLEFSGIDPRRFQARWISGAEAPKFRDVVTQMAEEVKALGPNRKLREEL</sequence>
<dbReference type="eggNOG" id="COG1908">
    <property type="taxonomic scope" value="Bacteria"/>
</dbReference>
<evidence type="ECO:0000313" key="7">
    <source>
        <dbReference type="Proteomes" id="UP000008550"/>
    </source>
</evidence>